<sequence>MASSSSSAPTKKAGDNSRGRVGDNSSVKRQQSFSESSRGRSRAFGRFSRGQRQPGQRSNRESLQNVQCYRCKKYGHYQSHCWSAQDRNSNEASSSLNAPSSSKYGNLFMVHNWRGRGRSGGFRGRGKASDNSRGRAGDNSSVKRQQSFSESSKGGSRAFGRFSRGQRQPWWRSNRKSLQNV</sequence>
<evidence type="ECO:0000313" key="2">
    <source>
        <dbReference type="Proteomes" id="UP000827976"/>
    </source>
</evidence>
<name>A0ACB7UZ19_DIOAL</name>
<comment type="caution">
    <text evidence="1">The sequence shown here is derived from an EMBL/GenBank/DDBJ whole genome shotgun (WGS) entry which is preliminary data.</text>
</comment>
<keyword evidence="2" id="KW-1185">Reference proteome</keyword>
<dbReference type="EMBL" id="CM037023">
    <property type="protein sequence ID" value="KAH7666079.1"/>
    <property type="molecule type" value="Genomic_DNA"/>
</dbReference>
<dbReference type="Proteomes" id="UP000827976">
    <property type="component" value="Chromosome 13"/>
</dbReference>
<accession>A0ACB7UZ19</accession>
<organism evidence="1 2">
    <name type="scientific">Dioscorea alata</name>
    <name type="common">Purple yam</name>
    <dbReference type="NCBI Taxonomy" id="55571"/>
    <lineage>
        <taxon>Eukaryota</taxon>
        <taxon>Viridiplantae</taxon>
        <taxon>Streptophyta</taxon>
        <taxon>Embryophyta</taxon>
        <taxon>Tracheophyta</taxon>
        <taxon>Spermatophyta</taxon>
        <taxon>Magnoliopsida</taxon>
        <taxon>Liliopsida</taxon>
        <taxon>Dioscoreales</taxon>
        <taxon>Dioscoreaceae</taxon>
        <taxon>Dioscorea</taxon>
    </lineage>
</organism>
<reference evidence="2" key="1">
    <citation type="journal article" date="2022" name="Nat. Commun.">
        <title>Chromosome evolution and the genetic basis of agronomically important traits in greater yam.</title>
        <authorList>
            <person name="Bredeson J.V."/>
            <person name="Lyons J.B."/>
            <person name="Oniyinde I.O."/>
            <person name="Okereke N.R."/>
            <person name="Kolade O."/>
            <person name="Nnabue I."/>
            <person name="Nwadili C.O."/>
            <person name="Hribova E."/>
            <person name="Parker M."/>
            <person name="Nwogha J."/>
            <person name="Shu S."/>
            <person name="Carlson J."/>
            <person name="Kariba R."/>
            <person name="Muthemba S."/>
            <person name="Knop K."/>
            <person name="Barton G.J."/>
            <person name="Sherwood A.V."/>
            <person name="Lopez-Montes A."/>
            <person name="Asiedu R."/>
            <person name="Jamnadass R."/>
            <person name="Muchugi A."/>
            <person name="Goodstein D."/>
            <person name="Egesi C.N."/>
            <person name="Featherston J."/>
            <person name="Asfaw A."/>
            <person name="Simpson G.G."/>
            <person name="Dolezel J."/>
            <person name="Hendre P.S."/>
            <person name="Van Deynze A."/>
            <person name="Kumar P.L."/>
            <person name="Obidiegwu J.E."/>
            <person name="Bhattacharjee R."/>
            <person name="Rokhsar D.S."/>
        </authorList>
    </citation>
    <scope>NUCLEOTIDE SEQUENCE [LARGE SCALE GENOMIC DNA]</scope>
    <source>
        <strain evidence="2">cv. TDa95/00328</strain>
    </source>
</reference>
<gene>
    <name evidence="1" type="ORF">IHE45_13G078000</name>
</gene>
<protein>
    <submittedName>
        <fullName evidence="1">Zinc finger CCHC-type protein</fullName>
    </submittedName>
</protein>
<evidence type="ECO:0000313" key="1">
    <source>
        <dbReference type="EMBL" id="KAH7666079.1"/>
    </source>
</evidence>
<proteinExistence type="predicted"/>